<dbReference type="EMBL" id="CAUYUJ010004558">
    <property type="protein sequence ID" value="CAK0810030.1"/>
    <property type="molecule type" value="Genomic_DNA"/>
</dbReference>
<keyword evidence="1" id="KW-0812">Transmembrane</keyword>
<sequence length="101" mass="10916">MSGIGGTPPQDKGRRIPAPAPATSFIEHVVLVVAPVTCPTENAAVAQAPATFVIEHVVFGLVIQLALLHCMLLWLLCRPILVHHLLQRARDTLVSPSSWPR</sequence>
<evidence type="ECO:0000313" key="3">
    <source>
        <dbReference type="Proteomes" id="UP001189429"/>
    </source>
</evidence>
<keyword evidence="3" id="KW-1185">Reference proteome</keyword>
<organism evidence="2 3">
    <name type="scientific">Prorocentrum cordatum</name>
    <dbReference type="NCBI Taxonomy" id="2364126"/>
    <lineage>
        <taxon>Eukaryota</taxon>
        <taxon>Sar</taxon>
        <taxon>Alveolata</taxon>
        <taxon>Dinophyceae</taxon>
        <taxon>Prorocentrales</taxon>
        <taxon>Prorocentraceae</taxon>
        <taxon>Prorocentrum</taxon>
    </lineage>
</organism>
<gene>
    <name evidence="2" type="ORF">PCOR1329_LOCUS15119</name>
</gene>
<protein>
    <submittedName>
        <fullName evidence="2">Uncharacterized protein</fullName>
    </submittedName>
</protein>
<evidence type="ECO:0000256" key="1">
    <source>
        <dbReference type="SAM" id="Phobius"/>
    </source>
</evidence>
<reference evidence="2" key="1">
    <citation type="submission" date="2023-10" db="EMBL/GenBank/DDBJ databases">
        <authorList>
            <person name="Chen Y."/>
            <person name="Shah S."/>
            <person name="Dougan E. K."/>
            <person name="Thang M."/>
            <person name="Chan C."/>
        </authorList>
    </citation>
    <scope>NUCLEOTIDE SEQUENCE [LARGE SCALE GENOMIC DNA]</scope>
</reference>
<keyword evidence="1" id="KW-1133">Transmembrane helix</keyword>
<accession>A0ABN9QXX9</accession>
<feature type="transmembrane region" description="Helical" evidence="1">
    <location>
        <begin position="57"/>
        <end position="77"/>
    </location>
</feature>
<proteinExistence type="predicted"/>
<keyword evidence="1" id="KW-0472">Membrane</keyword>
<name>A0ABN9QXX9_9DINO</name>
<comment type="caution">
    <text evidence="2">The sequence shown here is derived from an EMBL/GenBank/DDBJ whole genome shotgun (WGS) entry which is preliminary data.</text>
</comment>
<dbReference type="Proteomes" id="UP001189429">
    <property type="component" value="Unassembled WGS sequence"/>
</dbReference>
<evidence type="ECO:0000313" key="2">
    <source>
        <dbReference type="EMBL" id="CAK0810030.1"/>
    </source>
</evidence>